<dbReference type="PANTHER" id="PTHR34471:SF1">
    <property type="entry name" value="ARGININE REPRESSOR"/>
    <property type="match status" value="1"/>
</dbReference>
<comment type="function">
    <text evidence="7">Regulates arginine biosynthesis genes.</text>
</comment>
<evidence type="ECO:0000313" key="11">
    <source>
        <dbReference type="EMBL" id="RRG17903.1"/>
    </source>
</evidence>
<dbReference type="Proteomes" id="UP000275836">
    <property type="component" value="Unassembled WGS sequence"/>
</dbReference>
<dbReference type="EMBL" id="RHGY01000005">
    <property type="protein sequence ID" value="RRG17903.1"/>
    <property type="molecule type" value="Genomic_DNA"/>
</dbReference>
<evidence type="ECO:0000256" key="5">
    <source>
        <dbReference type="ARBA" id="ARBA00023125"/>
    </source>
</evidence>
<keyword evidence="6 7" id="KW-0804">Transcription</keyword>
<comment type="subcellular location">
    <subcellularLocation>
        <location evidence="1 7">Cytoplasm</location>
    </subcellularLocation>
</comment>
<evidence type="ECO:0000313" key="12">
    <source>
        <dbReference type="Proteomes" id="UP000275836"/>
    </source>
</evidence>
<feature type="domain" description="Arginine repressor C-terminal" evidence="10">
    <location>
        <begin position="84"/>
        <end position="148"/>
    </location>
</feature>
<accession>A0A3P2RBG4</accession>
<dbReference type="Pfam" id="PF02863">
    <property type="entry name" value="Arg_repressor_C"/>
    <property type="match status" value="1"/>
</dbReference>
<comment type="pathway">
    <text evidence="7">Amino-acid biosynthesis; L-arginine biosynthesis [regulation].</text>
</comment>
<dbReference type="PANTHER" id="PTHR34471">
    <property type="entry name" value="ARGININE REPRESSOR"/>
    <property type="match status" value="1"/>
</dbReference>
<dbReference type="InterPro" id="IPR036251">
    <property type="entry name" value="Arg_repress_C_sf"/>
</dbReference>
<dbReference type="GO" id="GO:0006526">
    <property type="term" value="P:L-arginine biosynthetic process"/>
    <property type="evidence" value="ECO:0007669"/>
    <property type="project" value="UniProtKB-UniPathway"/>
</dbReference>
<dbReference type="NCBIfam" id="TIGR01529">
    <property type="entry name" value="argR_whole"/>
    <property type="match status" value="1"/>
</dbReference>
<name>A0A3P2RBG4_WEIVI</name>
<evidence type="ECO:0000256" key="6">
    <source>
        <dbReference type="ARBA" id="ARBA00023163"/>
    </source>
</evidence>
<dbReference type="HAMAP" id="MF_00173">
    <property type="entry name" value="Arg_repressor"/>
    <property type="match status" value="1"/>
</dbReference>
<organism evidence="11 12">
    <name type="scientific">Weissella viridescens</name>
    <name type="common">Lactobacillus viridescens</name>
    <dbReference type="NCBI Taxonomy" id="1629"/>
    <lineage>
        <taxon>Bacteria</taxon>
        <taxon>Bacillati</taxon>
        <taxon>Bacillota</taxon>
        <taxon>Bacilli</taxon>
        <taxon>Lactobacillales</taxon>
        <taxon>Lactobacillaceae</taxon>
        <taxon>Weissella</taxon>
    </lineage>
</organism>
<evidence type="ECO:0000256" key="4">
    <source>
        <dbReference type="ARBA" id="ARBA00023015"/>
    </source>
</evidence>
<protein>
    <recommendedName>
        <fullName evidence="7 8">Arginine repressor</fullName>
    </recommendedName>
</protein>
<dbReference type="SUPFAM" id="SSF46785">
    <property type="entry name" value="Winged helix' DNA-binding domain"/>
    <property type="match status" value="1"/>
</dbReference>
<evidence type="ECO:0000259" key="10">
    <source>
        <dbReference type="Pfam" id="PF02863"/>
    </source>
</evidence>
<keyword evidence="7" id="KW-0055">Arginine biosynthesis</keyword>
<keyword evidence="3 7" id="KW-0963">Cytoplasm</keyword>
<dbReference type="GO" id="GO:0003700">
    <property type="term" value="F:DNA-binding transcription factor activity"/>
    <property type="evidence" value="ECO:0007669"/>
    <property type="project" value="UniProtKB-UniRule"/>
</dbReference>
<feature type="domain" description="Arginine repressor DNA-binding" evidence="9">
    <location>
        <begin position="4"/>
        <end position="68"/>
    </location>
</feature>
<dbReference type="GO" id="GO:0051259">
    <property type="term" value="P:protein complex oligomerization"/>
    <property type="evidence" value="ECO:0007669"/>
    <property type="project" value="InterPro"/>
</dbReference>
<dbReference type="GO" id="GO:0005737">
    <property type="term" value="C:cytoplasm"/>
    <property type="evidence" value="ECO:0007669"/>
    <property type="project" value="UniProtKB-SubCell"/>
</dbReference>
<evidence type="ECO:0000256" key="8">
    <source>
        <dbReference type="NCBIfam" id="TIGR01529"/>
    </source>
</evidence>
<comment type="similarity">
    <text evidence="2 7">Belongs to the ArgR family.</text>
</comment>
<dbReference type="Gene3D" id="3.30.1360.40">
    <property type="match status" value="1"/>
</dbReference>
<dbReference type="GO" id="GO:1900079">
    <property type="term" value="P:regulation of arginine biosynthetic process"/>
    <property type="evidence" value="ECO:0007669"/>
    <property type="project" value="UniProtKB-UniRule"/>
</dbReference>
<keyword evidence="5 7" id="KW-0238">DNA-binding</keyword>
<keyword evidence="7" id="KW-0678">Repressor</keyword>
<dbReference type="GO" id="GO:0003677">
    <property type="term" value="F:DNA binding"/>
    <property type="evidence" value="ECO:0007669"/>
    <property type="project" value="UniProtKB-KW"/>
</dbReference>
<dbReference type="InterPro" id="IPR020899">
    <property type="entry name" value="Arg_repress_C"/>
</dbReference>
<dbReference type="InterPro" id="IPR036388">
    <property type="entry name" value="WH-like_DNA-bd_sf"/>
</dbReference>
<dbReference type="AlphaFoldDB" id="A0A3P2RBG4"/>
<keyword evidence="4 7" id="KW-0805">Transcription regulation</keyword>
<gene>
    <name evidence="7 11" type="primary">argR</name>
    <name evidence="11" type="ORF">D3P96_05745</name>
</gene>
<dbReference type="InterPro" id="IPR036390">
    <property type="entry name" value="WH_DNA-bd_sf"/>
</dbReference>
<dbReference type="UniPathway" id="UPA00068"/>
<evidence type="ECO:0000256" key="3">
    <source>
        <dbReference type="ARBA" id="ARBA00022490"/>
    </source>
</evidence>
<comment type="caution">
    <text evidence="11">The sequence shown here is derived from an EMBL/GenBank/DDBJ whole genome shotgun (WGS) entry which is preliminary data.</text>
</comment>
<evidence type="ECO:0000259" key="9">
    <source>
        <dbReference type="Pfam" id="PF01316"/>
    </source>
</evidence>
<dbReference type="Pfam" id="PF01316">
    <property type="entry name" value="Arg_repressor"/>
    <property type="match status" value="1"/>
</dbReference>
<sequence length="151" mass="16890">MPTKKQSRQLKILDIISKNVIDSQEKLMDALKAAGYSVTQATVSRDINELKIVRHTDENGLNRYQVLEPYAADELSQLKLNVTQLVSSVERVEFMVVLKTAEGNGNRIAALIDHVNFKNIVGTLAGHDTIFVMTHSVEEAKRTAETIQAWL</sequence>
<reference evidence="11 12" key="1">
    <citation type="submission" date="2018-10" db="EMBL/GenBank/DDBJ databases">
        <title>Draft genome sequence of Weissella viridescens UCO-SMC3.</title>
        <authorList>
            <person name="Garcia-Cancino A."/>
            <person name="Espinoza-Monje M."/>
            <person name="Albarracin L."/>
            <person name="Garcia-Castillo V."/>
            <person name="Campos-Martin J."/>
            <person name="Nakano Y."/>
            <person name="Guitierrez-Zamorano C."/>
            <person name="Ikeda-Ohtsubo W."/>
            <person name="Morita H."/>
            <person name="Kitazawa H."/>
            <person name="Villena J."/>
        </authorList>
    </citation>
    <scope>NUCLEOTIDE SEQUENCE [LARGE SCALE GENOMIC DNA]</scope>
    <source>
        <strain evidence="11 12">UCO-SMC3</strain>
    </source>
</reference>
<dbReference type="PRINTS" id="PR01467">
    <property type="entry name" value="ARGREPRESSOR"/>
</dbReference>
<keyword evidence="7" id="KW-0028">Amino-acid biosynthesis</keyword>
<dbReference type="OrthoDB" id="9807089at2"/>
<dbReference type="Gene3D" id="1.10.10.10">
    <property type="entry name" value="Winged helix-like DNA-binding domain superfamily/Winged helix DNA-binding domain"/>
    <property type="match status" value="1"/>
</dbReference>
<evidence type="ECO:0000256" key="1">
    <source>
        <dbReference type="ARBA" id="ARBA00004496"/>
    </source>
</evidence>
<evidence type="ECO:0000256" key="7">
    <source>
        <dbReference type="HAMAP-Rule" id="MF_00173"/>
    </source>
</evidence>
<dbReference type="InterPro" id="IPR001669">
    <property type="entry name" value="Arg_repress"/>
</dbReference>
<evidence type="ECO:0000256" key="2">
    <source>
        <dbReference type="ARBA" id="ARBA00008316"/>
    </source>
</evidence>
<dbReference type="GO" id="GO:0034618">
    <property type="term" value="F:arginine binding"/>
    <property type="evidence" value="ECO:0007669"/>
    <property type="project" value="InterPro"/>
</dbReference>
<dbReference type="SUPFAM" id="SSF55252">
    <property type="entry name" value="C-terminal domain of arginine repressor"/>
    <property type="match status" value="1"/>
</dbReference>
<proteinExistence type="inferred from homology"/>
<dbReference type="InterPro" id="IPR020900">
    <property type="entry name" value="Arg_repress_DNA-bd"/>
</dbReference>